<dbReference type="Proteomes" id="UP000580856">
    <property type="component" value="Unassembled WGS sequence"/>
</dbReference>
<evidence type="ECO:0000256" key="1">
    <source>
        <dbReference type="SAM" id="Phobius"/>
    </source>
</evidence>
<dbReference type="RefSeq" id="WP_167939512.1">
    <property type="nucleotide sequence ID" value="NZ_JAATJA010000001.1"/>
</dbReference>
<organism evidence="2 3">
    <name type="scientific">Desulfobaculum xiamenense</name>
    <dbReference type="NCBI Taxonomy" id="995050"/>
    <lineage>
        <taxon>Bacteria</taxon>
        <taxon>Pseudomonadati</taxon>
        <taxon>Thermodesulfobacteriota</taxon>
        <taxon>Desulfovibrionia</taxon>
        <taxon>Desulfovibrionales</taxon>
        <taxon>Desulfovibrionaceae</taxon>
        <taxon>Desulfobaculum</taxon>
    </lineage>
</organism>
<dbReference type="EMBL" id="JAATJA010000001">
    <property type="protein sequence ID" value="NJB66369.1"/>
    <property type="molecule type" value="Genomic_DNA"/>
</dbReference>
<dbReference type="AlphaFoldDB" id="A0A846QNT7"/>
<name>A0A846QNT7_9BACT</name>
<gene>
    <name evidence="2" type="ORF">GGQ74_000009</name>
</gene>
<evidence type="ECO:0000313" key="3">
    <source>
        <dbReference type="Proteomes" id="UP000580856"/>
    </source>
</evidence>
<keyword evidence="1" id="KW-0472">Membrane</keyword>
<protein>
    <submittedName>
        <fullName evidence="2">Uncharacterized protein YoxC</fullName>
    </submittedName>
</protein>
<accession>A0A846QNT7</accession>
<keyword evidence="1" id="KW-1133">Transmembrane helix</keyword>
<sequence length="154" mass="16697">MSAAEKIHHIGKANGAKVERIAEPAPEAQAIMDRTNRDMGKVALLVSIMSVILLVVFFFGLNQNLTSLTEQVSVIPGMQQQIQGIDGKIAGIETELGALKDLPAKTKKMVVGTMLQEMAQKAGYLGSQMESDAQNAKLQQAMQLMQEVQADMQK</sequence>
<proteinExistence type="predicted"/>
<feature type="transmembrane region" description="Helical" evidence="1">
    <location>
        <begin position="42"/>
        <end position="61"/>
    </location>
</feature>
<comment type="caution">
    <text evidence="2">The sequence shown here is derived from an EMBL/GenBank/DDBJ whole genome shotgun (WGS) entry which is preliminary data.</text>
</comment>
<evidence type="ECO:0000313" key="2">
    <source>
        <dbReference type="EMBL" id="NJB66369.1"/>
    </source>
</evidence>
<reference evidence="2 3" key="1">
    <citation type="submission" date="2020-03" db="EMBL/GenBank/DDBJ databases">
        <title>Genomic Encyclopedia of Type Strains, Phase IV (KMG-IV): sequencing the most valuable type-strain genomes for metagenomic binning, comparative biology and taxonomic classification.</title>
        <authorList>
            <person name="Goeker M."/>
        </authorList>
    </citation>
    <scope>NUCLEOTIDE SEQUENCE [LARGE SCALE GENOMIC DNA]</scope>
    <source>
        <strain evidence="2 3">DSM 24233</strain>
    </source>
</reference>
<keyword evidence="3" id="KW-1185">Reference proteome</keyword>
<keyword evidence="1" id="KW-0812">Transmembrane</keyword>